<feature type="compositionally biased region" description="Acidic residues" evidence="1">
    <location>
        <begin position="79"/>
        <end position="95"/>
    </location>
</feature>
<sequence length="547" mass="61191">MPLRRSKRRTIDEPAAELTEDAPATPAYSKRQRTATSRFEVGRNPPTPPSTVRRLSSRPPASQATEAEEEQSLFVRGEDSDDPEVDDGDPNPEEVVDDVEGLSEVAAGAGEESAAAGEEAFSEPEHETIATLRYRATFGDIERNPIHSAADSMSNYKVDSLTMTGLWMWVDDVVDSQVNRRSNIEVASLVAELWFGRGTNKRDRPQKQLRRGNVRDVHDLRDLAKSLDLDTSEKLTIDFNLYLTGDPIPIPSSQPAAIAPPPPRLSQVRARTATVIQEEALEGVVAANLMGAGATLAVRDHWRCEDKECGNWPWTCWRPRSGLPDESHYPVNPNIIAMWAKAVDLRQCTVAEPNDRVKSAIMRARERSEIDKVRKRQHNVGGCSGGGVLDEVRELQKSVLMAQLQQINGGLAAHRPAAGWVPFEYEFWGEIMAHTDNFLEYFAAKWDVNGAEEAIQELRDKVIRDGHIDINMLMDNSDENGVSMALWVEHFGLAPGFLLQLRRHALKWRKTYGGLKPDDFEKIVAARRSQQSRREQNHRSPLSDITV</sequence>
<dbReference type="Proteomes" id="UP001140562">
    <property type="component" value="Unassembled WGS sequence"/>
</dbReference>
<protein>
    <submittedName>
        <fullName evidence="2">Uncharacterized protein</fullName>
    </submittedName>
</protein>
<name>A0A9W8WP00_9PLEO</name>
<evidence type="ECO:0000256" key="1">
    <source>
        <dbReference type="SAM" id="MobiDB-lite"/>
    </source>
</evidence>
<feature type="region of interest" description="Disordered" evidence="1">
    <location>
        <begin position="527"/>
        <end position="547"/>
    </location>
</feature>
<dbReference type="AlphaFoldDB" id="A0A9W8WP00"/>
<comment type="caution">
    <text evidence="2">The sequence shown here is derived from an EMBL/GenBank/DDBJ whole genome shotgun (WGS) entry which is preliminary data.</text>
</comment>
<dbReference type="OrthoDB" id="3784086at2759"/>
<evidence type="ECO:0000313" key="2">
    <source>
        <dbReference type="EMBL" id="KAJ4329685.1"/>
    </source>
</evidence>
<proteinExistence type="predicted"/>
<keyword evidence="3" id="KW-1185">Reference proteome</keyword>
<feature type="region of interest" description="Disordered" evidence="1">
    <location>
        <begin position="1"/>
        <end position="95"/>
    </location>
</feature>
<accession>A0A9W8WP00</accession>
<dbReference type="EMBL" id="JAPEUV010000312">
    <property type="protein sequence ID" value="KAJ4329685.1"/>
    <property type="molecule type" value="Genomic_DNA"/>
</dbReference>
<evidence type="ECO:0000313" key="3">
    <source>
        <dbReference type="Proteomes" id="UP001140562"/>
    </source>
</evidence>
<gene>
    <name evidence="2" type="ORF">N0V87_010656</name>
</gene>
<organism evidence="2 3">
    <name type="scientific">Didymella glomerata</name>
    <dbReference type="NCBI Taxonomy" id="749621"/>
    <lineage>
        <taxon>Eukaryota</taxon>
        <taxon>Fungi</taxon>
        <taxon>Dikarya</taxon>
        <taxon>Ascomycota</taxon>
        <taxon>Pezizomycotina</taxon>
        <taxon>Dothideomycetes</taxon>
        <taxon>Pleosporomycetidae</taxon>
        <taxon>Pleosporales</taxon>
        <taxon>Pleosporineae</taxon>
        <taxon>Didymellaceae</taxon>
        <taxon>Didymella</taxon>
    </lineage>
</organism>
<reference evidence="2" key="1">
    <citation type="submission" date="2022-10" db="EMBL/GenBank/DDBJ databases">
        <title>Tapping the CABI collections for fungal endophytes: first genome assemblies for Collariella, Neodidymelliopsis, Ascochyta clinopodiicola, Didymella pomorum, Didymosphaeria variabile, Neocosmospora piperis and Neocucurbitaria cava.</title>
        <authorList>
            <person name="Hill R."/>
        </authorList>
    </citation>
    <scope>NUCLEOTIDE SEQUENCE</scope>
    <source>
        <strain evidence="2">IMI 360193</strain>
    </source>
</reference>